<dbReference type="Pfam" id="PF09485">
    <property type="entry name" value="CRISPR_Cse2"/>
    <property type="match status" value="1"/>
</dbReference>
<evidence type="ECO:0000313" key="1">
    <source>
        <dbReference type="EMBL" id="XDS43920.1"/>
    </source>
</evidence>
<dbReference type="AlphaFoldDB" id="A0AB39U570"/>
<protein>
    <submittedName>
        <fullName evidence="1">Type I-E CRISPR-associated protein Cse2/CasB</fullName>
    </submittedName>
</protein>
<dbReference type="CDD" id="cd09731">
    <property type="entry name" value="Cse2_I-E"/>
    <property type="match status" value="1"/>
</dbReference>
<dbReference type="RefSeq" id="WP_369343515.1">
    <property type="nucleotide sequence ID" value="NZ_CP129674.1"/>
</dbReference>
<sequence length="196" mass="21934">MTETEKSQDSIYGATSSVLQQLGNTLDSSSTKGILASLRNSVGRELNASSEVWPLLFESINPDYLSKNGIPTAQETAMFAALQLYGIGQQGRSQSVFARGADYRLGKALGTFRKSLDDSQSFDRRFNQLVTSNSIQELLNHLRHLIKIASGPSNSQWKMDYASLAEDLFYFQVANSNQVVFRWGQSYYWQPAKQNK</sequence>
<dbReference type="NCBIfam" id="TIGR02548">
    <property type="entry name" value="casB_cse2"/>
    <property type="match status" value="1"/>
</dbReference>
<dbReference type="InterPro" id="IPR038287">
    <property type="entry name" value="Cse2_sf"/>
</dbReference>
<name>A0AB39U570_9BIFI</name>
<organism evidence="1">
    <name type="scientific">Bifidobacterium aquikefiricola</name>
    <dbReference type="NCBI Taxonomy" id="3059038"/>
    <lineage>
        <taxon>Bacteria</taxon>
        <taxon>Bacillati</taxon>
        <taxon>Actinomycetota</taxon>
        <taxon>Actinomycetes</taxon>
        <taxon>Bifidobacteriales</taxon>
        <taxon>Bifidobacteriaceae</taxon>
        <taxon>Bifidobacterium</taxon>
    </lineage>
</organism>
<dbReference type="Gene3D" id="1.10.520.40">
    <property type="entry name" value="CRISPR-associated protein Cse2"/>
    <property type="match status" value="1"/>
</dbReference>
<proteinExistence type="predicted"/>
<accession>A0AB39U570</accession>
<dbReference type="EMBL" id="CP129674">
    <property type="protein sequence ID" value="XDS43920.1"/>
    <property type="molecule type" value="Genomic_DNA"/>
</dbReference>
<dbReference type="InterPro" id="IPR013382">
    <property type="entry name" value="CRISPR-assoc_prot_Cse2"/>
</dbReference>
<reference evidence="1" key="1">
    <citation type="submission" date="2023-07" db="EMBL/GenBank/DDBJ databases">
        <title>Bifidobacterium aquikefiriaerophilum sp. nov. and Bifidobacterium eccum sp. nov., isolated from water kefir.</title>
        <authorList>
            <person name="Breselge S."/>
            <person name="Bellassi P."/>
            <person name="Barcenilla C."/>
            <person name="Alvarez-Ordonez A."/>
            <person name="Morelli L."/>
            <person name="Cotter P.D."/>
        </authorList>
    </citation>
    <scope>NUCLEOTIDE SEQUENCE</scope>
    <source>
        <strain evidence="1">WK041_4_12</strain>
    </source>
</reference>
<gene>
    <name evidence="1" type="primary">casB</name>
    <name evidence="1" type="ORF">QN215_06455</name>
</gene>
<dbReference type="KEGG" id="baqk:QN215_06455"/>